<organism evidence="1 2">
    <name type="scientific">Cytobacillus purgationiresistens</name>
    <dbReference type="NCBI Taxonomy" id="863449"/>
    <lineage>
        <taxon>Bacteria</taxon>
        <taxon>Bacillati</taxon>
        <taxon>Bacillota</taxon>
        <taxon>Bacilli</taxon>
        <taxon>Bacillales</taxon>
        <taxon>Bacillaceae</taxon>
        <taxon>Cytobacillus</taxon>
    </lineage>
</organism>
<keyword evidence="2" id="KW-1185">Reference proteome</keyword>
<reference evidence="1 2" key="1">
    <citation type="submission" date="2023-07" db="EMBL/GenBank/DDBJ databases">
        <title>Genomic Encyclopedia of Type Strains, Phase IV (KMG-IV): sequencing the most valuable type-strain genomes for metagenomic binning, comparative biology and taxonomic classification.</title>
        <authorList>
            <person name="Goeker M."/>
        </authorList>
    </citation>
    <scope>NUCLEOTIDE SEQUENCE [LARGE SCALE GENOMIC DNA]</scope>
    <source>
        <strain evidence="1 2">DSM 23494</strain>
    </source>
</reference>
<dbReference type="Proteomes" id="UP001238088">
    <property type="component" value="Unassembled WGS sequence"/>
</dbReference>
<comment type="caution">
    <text evidence="1">The sequence shown here is derived from an EMBL/GenBank/DDBJ whole genome shotgun (WGS) entry which is preliminary data.</text>
</comment>
<dbReference type="EMBL" id="JAUSUB010000023">
    <property type="protein sequence ID" value="MDQ0272424.1"/>
    <property type="molecule type" value="Genomic_DNA"/>
</dbReference>
<dbReference type="RefSeq" id="WP_307477748.1">
    <property type="nucleotide sequence ID" value="NZ_JAUSUB010000023.1"/>
</dbReference>
<gene>
    <name evidence="1" type="ORF">J2S17_004316</name>
</gene>
<protein>
    <submittedName>
        <fullName evidence="1">Uncharacterized protein</fullName>
    </submittedName>
</protein>
<name>A0ABU0AMD8_9BACI</name>
<evidence type="ECO:0000313" key="2">
    <source>
        <dbReference type="Proteomes" id="UP001238088"/>
    </source>
</evidence>
<proteinExistence type="predicted"/>
<sequence length="97" mass="11667">MKSLQDALYNWLTIKIVSDARKEDQSALETEEMFHSILMDEHGLTDLQIEKDDEMYYLHYNYQNASRSTRFPRELIEVMLKQMQAEPEKYINYPVDE</sequence>
<evidence type="ECO:0000313" key="1">
    <source>
        <dbReference type="EMBL" id="MDQ0272424.1"/>
    </source>
</evidence>
<accession>A0ABU0AMD8</accession>